<dbReference type="RefSeq" id="WP_254418146.1">
    <property type="nucleotide sequence ID" value="NZ_BAAAJB010000016.1"/>
</dbReference>
<accession>A0ABY5D6F3</accession>
<feature type="transmembrane region" description="Helical" evidence="1">
    <location>
        <begin position="60"/>
        <end position="76"/>
    </location>
</feature>
<feature type="transmembrane region" description="Helical" evidence="1">
    <location>
        <begin position="110"/>
        <end position="140"/>
    </location>
</feature>
<feature type="transmembrane region" description="Helical" evidence="1">
    <location>
        <begin position="152"/>
        <end position="173"/>
    </location>
</feature>
<feature type="transmembrane region" description="Helical" evidence="1">
    <location>
        <begin position="81"/>
        <end position="98"/>
    </location>
</feature>
<keyword evidence="1" id="KW-0812">Transmembrane</keyword>
<proteinExistence type="predicted"/>
<evidence type="ECO:0000256" key="1">
    <source>
        <dbReference type="SAM" id="Phobius"/>
    </source>
</evidence>
<keyword evidence="1" id="KW-0472">Membrane</keyword>
<evidence type="ECO:0000313" key="3">
    <source>
        <dbReference type="Proteomes" id="UP001055940"/>
    </source>
</evidence>
<evidence type="ECO:0000313" key="2">
    <source>
        <dbReference type="EMBL" id="USY18834.1"/>
    </source>
</evidence>
<organism evidence="2 3">
    <name type="scientific">Nocardiopsis exhalans</name>
    <dbReference type="NCBI Taxonomy" id="163604"/>
    <lineage>
        <taxon>Bacteria</taxon>
        <taxon>Bacillati</taxon>
        <taxon>Actinomycetota</taxon>
        <taxon>Actinomycetes</taxon>
        <taxon>Streptosporangiales</taxon>
        <taxon>Nocardiopsidaceae</taxon>
        <taxon>Nocardiopsis</taxon>
    </lineage>
</organism>
<keyword evidence="1" id="KW-1133">Transmembrane helix</keyword>
<name>A0ABY5D6F3_9ACTN</name>
<sequence length="198" mass="20310">MNPTATNSASSLPFGRRPRTTVAVIATLVLALELAATLATLDGDPFAPVSGWGATRPTDALTLALVAVGCSALYWCRTRPLIALSAATAAYTVFMLLGHELGLFLAPMTALYAAAVLGISRIGSLAAGLTAYAASLYWVFERTATVADPGAALLAWVAFSTVIGVFFAGPHVAGELVRLRRLLTAGPGPSPAQHAAST</sequence>
<evidence type="ECO:0008006" key="4">
    <source>
        <dbReference type="Google" id="ProtNLM"/>
    </source>
</evidence>
<dbReference type="EMBL" id="CP099837">
    <property type="protein sequence ID" value="USY18834.1"/>
    <property type="molecule type" value="Genomic_DNA"/>
</dbReference>
<feature type="transmembrane region" description="Helical" evidence="1">
    <location>
        <begin position="21"/>
        <end position="40"/>
    </location>
</feature>
<reference evidence="2" key="1">
    <citation type="submission" date="2022-06" db="EMBL/GenBank/DDBJ databases">
        <authorList>
            <person name="Ping M."/>
        </authorList>
    </citation>
    <scope>NUCLEOTIDE SEQUENCE</scope>
    <source>
        <strain evidence="2">JCM11759T</strain>
    </source>
</reference>
<gene>
    <name evidence="2" type="ORF">NE857_26700</name>
</gene>
<keyword evidence="3" id="KW-1185">Reference proteome</keyword>
<protein>
    <recommendedName>
        <fullName evidence="4">Sensor histidine kinase</fullName>
    </recommendedName>
</protein>
<dbReference type="Proteomes" id="UP001055940">
    <property type="component" value="Chromosome"/>
</dbReference>